<name>A0A6P4ATZ2_ZIZJJ</name>
<feature type="domain" description="DC1" evidence="3">
    <location>
        <begin position="234"/>
        <end position="285"/>
    </location>
</feature>
<keyword evidence="1" id="KW-0677">Repeat</keyword>
<gene>
    <name evidence="5" type="primary">LOC107435458</name>
</gene>
<dbReference type="PANTHER" id="PTHR32410">
    <property type="entry name" value="CYSTEINE/HISTIDINE-RICH C1 DOMAIN FAMILY PROTEIN"/>
    <property type="match status" value="1"/>
</dbReference>
<evidence type="ECO:0000256" key="2">
    <source>
        <dbReference type="SAM" id="Coils"/>
    </source>
</evidence>
<dbReference type="Proteomes" id="UP001652623">
    <property type="component" value="Chromosome 12"/>
</dbReference>
<dbReference type="PANTHER" id="PTHR32410:SF203">
    <property type="entry name" value="CYSTEINE_HISTIDINE-RICH C1 DOMAIN FAMILY PROTEIN"/>
    <property type="match status" value="1"/>
</dbReference>
<protein>
    <submittedName>
        <fullName evidence="5">Uncharacterized protein LOC107435458</fullName>
    </submittedName>
</protein>
<reference evidence="5" key="1">
    <citation type="submission" date="2025-08" db="UniProtKB">
        <authorList>
            <consortium name="RefSeq"/>
        </authorList>
    </citation>
    <scope>IDENTIFICATION</scope>
    <source>
        <tissue evidence="5">Seedling</tissue>
    </source>
</reference>
<dbReference type="FunCoup" id="A0A6P4ATZ2">
    <property type="interactions" value="68"/>
</dbReference>
<dbReference type="AlphaFoldDB" id="A0A6P4ATZ2"/>
<sequence>MAAGAWIKSASFCSTSINSKEPLQYFLYCGACKFYLHVACSLAFIHRPKLLSNKYQIQHFLHHPHNSNHCLSPSLRYFRSNDSCNGCGEKYWEVCFVFECIACDNFSLHVRCSRLPKLITHSSHPQHRLTLIVPNSNTLGHCHGCRSSNQDKFVFHCAQCCFSIDIPCSYLKPNMIPNRHHHPLLHFEKIHLNDVHCSACNTPCIEDSFRCVPCNYNVHPQCIPLPSVVDYYDHIHPLTLTPSFREDDSGDYFCDICEERRDPDHGVYLCKECPSAPFVSHIQCALTNDYPWTASAPFVAHIQCALTNDYLWTWEASSTGKLGYDLDTSHREIEGTKAADDSNIAEETIYRQWHEEIAKLDRTEDIRECHGCLLLLQGETYGYCCRQGCEYGLHEECAALIEHPQVHHPLHPQHPLNLHFDIIPNHKTKFKCSFCRKTKESDLYYHCSRCDFYLDIVCLNGFMSYPKLLYKYEICHFSHIQSMVVYVPLQRNHRLSPYMGNTNHYCHGCGLKNTEDTPIFKCTACSFCLHVQCSQVPYETQHHHFHPQHKLILNLNHNSSRVELRCYGCRNWIKDSFFLQCSDSSACPDFILDLECFFRKPNTIPNRHHHPLVHFKHIYHNDVLCLVCNTPCKKDSFRCVPCNYNIHPQCIPLPSTVDYYDHIHPLTLTPSFIEDDSGHYFCDICEKRRDPNHGVYLCKECPFIAHFQCALSNDHQLMFEAFSSQNLEDGSNKSQGEIKGREDNSDAVKTNMFGQLRREIEELEKVVEGIIHNKRHGIQLTEKLKELDERQANTKRILKQVKQNFSGN</sequence>
<dbReference type="Pfam" id="PF03107">
    <property type="entry name" value="C1_2"/>
    <property type="match status" value="3"/>
</dbReference>
<dbReference type="InParanoid" id="A0A6P4ATZ2"/>
<evidence type="ECO:0000313" key="4">
    <source>
        <dbReference type="Proteomes" id="UP001652623"/>
    </source>
</evidence>
<dbReference type="KEGG" id="zju:107435458"/>
<evidence type="ECO:0000256" key="1">
    <source>
        <dbReference type="ARBA" id="ARBA00022737"/>
    </source>
</evidence>
<keyword evidence="4" id="KW-1185">Reference proteome</keyword>
<dbReference type="InterPro" id="IPR046349">
    <property type="entry name" value="C1-like_sf"/>
</dbReference>
<dbReference type="RefSeq" id="XP_015902561.2">
    <property type="nucleotide sequence ID" value="XM_016047075.2"/>
</dbReference>
<dbReference type="SUPFAM" id="SSF57889">
    <property type="entry name" value="Cysteine-rich domain"/>
    <property type="match status" value="6"/>
</dbReference>
<organism evidence="4 5">
    <name type="scientific">Ziziphus jujuba</name>
    <name type="common">Chinese jujube</name>
    <name type="synonym">Ziziphus sativa</name>
    <dbReference type="NCBI Taxonomy" id="326968"/>
    <lineage>
        <taxon>Eukaryota</taxon>
        <taxon>Viridiplantae</taxon>
        <taxon>Streptophyta</taxon>
        <taxon>Embryophyta</taxon>
        <taxon>Tracheophyta</taxon>
        <taxon>Spermatophyta</taxon>
        <taxon>Magnoliopsida</taxon>
        <taxon>eudicotyledons</taxon>
        <taxon>Gunneridae</taxon>
        <taxon>Pentapetalae</taxon>
        <taxon>rosids</taxon>
        <taxon>fabids</taxon>
        <taxon>Rosales</taxon>
        <taxon>Rhamnaceae</taxon>
        <taxon>Paliureae</taxon>
        <taxon>Ziziphus</taxon>
    </lineage>
</organism>
<feature type="domain" description="DC1" evidence="3">
    <location>
        <begin position="409"/>
        <end position="458"/>
    </location>
</feature>
<evidence type="ECO:0000313" key="5">
    <source>
        <dbReference type="RefSeq" id="XP_015902561.2"/>
    </source>
</evidence>
<proteinExistence type="predicted"/>
<dbReference type="InterPro" id="IPR053192">
    <property type="entry name" value="Vacuole_Formation_Reg"/>
</dbReference>
<feature type="domain" description="DC1" evidence="3">
    <location>
        <begin position="662"/>
        <end position="710"/>
    </location>
</feature>
<evidence type="ECO:0000259" key="3">
    <source>
        <dbReference type="Pfam" id="PF03107"/>
    </source>
</evidence>
<feature type="coiled-coil region" evidence="2">
    <location>
        <begin position="753"/>
        <end position="804"/>
    </location>
</feature>
<dbReference type="GeneID" id="107435458"/>
<dbReference type="InterPro" id="IPR004146">
    <property type="entry name" value="DC1"/>
</dbReference>
<accession>A0A6P4ATZ2</accession>
<keyword evidence="2" id="KW-0175">Coiled coil</keyword>